<protein>
    <submittedName>
        <fullName evidence="2">Uncharacterized protein</fullName>
    </submittedName>
</protein>
<reference evidence="2 3" key="1">
    <citation type="submission" date="2020-08" db="EMBL/GenBank/DDBJ databases">
        <title>Genomic Encyclopedia of Type Strains, Phase IV (KMG-IV): sequencing the most valuable type-strain genomes for metagenomic binning, comparative biology and taxonomic classification.</title>
        <authorList>
            <person name="Goeker M."/>
        </authorList>
    </citation>
    <scope>NUCLEOTIDE SEQUENCE [LARGE SCALE GENOMIC DNA]</scope>
    <source>
        <strain evidence="2 3">DSM 7465</strain>
    </source>
</reference>
<organism evidence="2 3">
    <name type="scientific">Rhizorhapis suberifaciens</name>
    <name type="common">corky root of lettuce</name>
    <dbReference type="NCBI Taxonomy" id="13656"/>
    <lineage>
        <taxon>Bacteria</taxon>
        <taxon>Pseudomonadati</taxon>
        <taxon>Pseudomonadota</taxon>
        <taxon>Alphaproteobacteria</taxon>
        <taxon>Sphingomonadales</taxon>
        <taxon>Sphingomonadaceae</taxon>
        <taxon>Rhizorhapis</taxon>
    </lineage>
</organism>
<dbReference type="AlphaFoldDB" id="A0A840HYS8"/>
<evidence type="ECO:0000313" key="3">
    <source>
        <dbReference type="Proteomes" id="UP000575068"/>
    </source>
</evidence>
<proteinExistence type="predicted"/>
<sequence>MCHFDDLSAMAPGQIFPEGGSSRDNGHSHGTILLRRGAGELHDDRRGSPVRVSTAGCTGKVQTRFRFRAPDPR</sequence>
<dbReference type="EMBL" id="JACHOV010000013">
    <property type="protein sequence ID" value="MBB4642720.1"/>
    <property type="molecule type" value="Genomic_DNA"/>
</dbReference>
<name>A0A840HYS8_9SPHN</name>
<accession>A0A840HYS8</accession>
<dbReference type="Proteomes" id="UP000575068">
    <property type="component" value="Unassembled WGS sequence"/>
</dbReference>
<feature type="compositionally biased region" description="Basic and acidic residues" evidence="1">
    <location>
        <begin position="37"/>
        <end position="47"/>
    </location>
</feature>
<feature type="region of interest" description="Disordered" evidence="1">
    <location>
        <begin position="1"/>
        <end position="55"/>
    </location>
</feature>
<gene>
    <name evidence="2" type="ORF">HNQ99_003056</name>
</gene>
<comment type="caution">
    <text evidence="2">The sequence shown here is derived from an EMBL/GenBank/DDBJ whole genome shotgun (WGS) entry which is preliminary data.</text>
</comment>
<evidence type="ECO:0000256" key="1">
    <source>
        <dbReference type="SAM" id="MobiDB-lite"/>
    </source>
</evidence>
<keyword evidence="3" id="KW-1185">Reference proteome</keyword>
<evidence type="ECO:0000313" key="2">
    <source>
        <dbReference type="EMBL" id="MBB4642720.1"/>
    </source>
</evidence>